<dbReference type="AlphaFoldDB" id="A0A832ZVI6"/>
<dbReference type="GO" id="GO:0005507">
    <property type="term" value="F:copper ion binding"/>
    <property type="evidence" value="ECO:0007669"/>
    <property type="project" value="InterPro"/>
</dbReference>
<keyword evidence="2" id="KW-0186">Copper</keyword>
<dbReference type="PANTHER" id="PTHR36507:SF1">
    <property type="entry name" value="BLL1555 PROTEIN"/>
    <property type="match status" value="1"/>
</dbReference>
<feature type="domain" description="Blue (type 1) copper" evidence="3">
    <location>
        <begin position="66"/>
        <end position="124"/>
    </location>
</feature>
<gene>
    <name evidence="4" type="ORF">EYH45_03840</name>
</gene>
<keyword evidence="1" id="KW-0479">Metal-binding</keyword>
<dbReference type="InterPro" id="IPR052721">
    <property type="entry name" value="ET_Amicyanin"/>
</dbReference>
<dbReference type="Proteomes" id="UP000608579">
    <property type="component" value="Unassembled WGS sequence"/>
</dbReference>
<reference evidence="4" key="1">
    <citation type="journal article" date="2020" name="ISME J.">
        <title>Gammaproteobacteria mediating utilization of methyl-, sulfur- and petroleum organic compounds in deep ocean hydrothermal plumes.</title>
        <authorList>
            <person name="Zhou Z."/>
            <person name="Liu Y."/>
            <person name="Pan J."/>
            <person name="Cron B.R."/>
            <person name="Toner B.M."/>
            <person name="Anantharaman K."/>
            <person name="Breier J.A."/>
            <person name="Dick G.J."/>
            <person name="Li M."/>
        </authorList>
    </citation>
    <scope>NUCLEOTIDE SEQUENCE</scope>
    <source>
        <strain evidence="4">SZUA-1515</strain>
    </source>
</reference>
<dbReference type="Pfam" id="PF00127">
    <property type="entry name" value="Copper-bind"/>
    <property type="match status" value="1"/>
</dbReference>
<evidence type="ECO:0000256" key="1">
    <source>
        <dbReference type="ARBA" id="ARBA00022723"/>
    </source>
</evidence>
<organism evidence="4 5">
    <name type="scientific">Caldiarchaeum subterraneum</name>
    <dbReference type="NCBI Taxonomy" id="311458"/>
    <lineage>
        <taxon>Archaea</taxon>
        <taxon>Nitrososphaerota</taxon>
        <taxon>Candidatus Caldarchaeales</taxon>
        <taxon>Candidatus Caldarchaeaceae</taxon>
        <taxon>Candidatus Caldarchaeum</taxon>
    </lineage>
</organism>
<evidence type="ECO:0000256" key="2">
    <source>
        <dbReference type="ARBA" id="ARBA00023008"/>
    </source>
</evidence>
<proteinExistence type="predicted"/>
<dbReference type="InterPro" id="IPR008972">
    <property type="entry name" value="Cupredoxin"/>
</dbReference>
<dbReference type="GO" id="GO:0009055">
    <property type="term" value="F:electron transfer activity"/>
    <property type="evidence" value="ECO:0007669"/>
    <property type="project" value="InterPro"/>
</dbReference>
<comment type="caution">
    <text evidence="4">The sequence shown here is derived from an EMBL/GenBank/DDBJ whole genome shotgun (WGS) entry which is preliminary data.</text>
</comment>
<evidence type="ECO:0000259" key="3">
    <source>
        <dbReference type="Pfam" id="PF00127"/>
    </source>
</evidence>
<protein>
    <submittedName>
        <fullName evidence="4">Amicyanin</fullName>
    </submittedName>
</protein>
<dbReference type="Gene3D" id="2.60.40.420">
    <property type="entry name" value="Cupredoxins - blue copper proteins"/>
    <property type="match status" value="1"/>
</dbReference>
<sequence length="128" mass="14555">MKKSTKIFYLFAFISALAIGVSTLVLASPQDSQSTVVIIIPRGVGHLPYSHSFLPSYITVVIGVNNTVTWINLDDHMHTVTAYNWSFSSPELNMYDSFTFTFTEEGEYRYRCLPHPWMEGVVKVVKKK</sequence>
<dbReference type="SUPFAM" id="SSF49503">
    <property type="entry name" value="Cupredoxins"/>
    <property type="match status" value="1"/>
</dbReference>
<accession>A0A832ZVI6</accession>
<evidence type="ECO:0000313" key="5">
    <source>
        <dbReference type="Proteomes" id="UP000608579"/>
    </source>
</evidence>
<name>A0A832ZVI6_CALS0</name>
<dbReference type="PANTHER" id="PTHR36507">
    <property type="entry name" value="BLL1555 PROTEIN"/>
    <property type="match status" value="1"/>
</dbReference>
<dbReference type="EMBL" id="DQVM01000074">
    <property type="protein sequence ID" value="HIQ29678.1"/>
    <property type="molecule type" value="Genomic_DNA"/>
</dbReference>
<evidence type="ECO:0000313" key="4">
    <source>
        <dbReference type="EMBL" id="HIQ29678.1"/>
    </source>
</evidence>
<dbReference type="InterPro" id="IPR000923">
    <property type="entry name" value="BlueCu_1"/>
</dbReference>